<evidence type="ECO:0000313" key="1">
    <source>
        <dbReference type="Proteomes" id="UP000887579"/>
    </source>
</evidence>
<evidence type="ECO:0000313" key="2">
    <source>
        <dbReference type="WBParaSite" id="ES5_v2.g11467.t1"/>
    </source>
</evidence>
<name>A0AC34F3M2_9BILA</name>
<reference evidence="2" key="1">
    <citation type="submission" date="2022-11" db="UniProtKB">
        <authorList>
            <consortium name="WormBaseParasite"/>
        </authorList>
    </citation>
    <scope>IDENTIFICATION</scope>
</reference>
<dbReference type="Proteomes" id="UP000887579">
    <property type="component" value="Unplaced"/>
</dbReference>
<protein>
    <submittedName>
        <fullName evidence="2">Peptidase S8/S53 domain-containing protein</fullName>
    </submittedName>
</protein>
<proteinExistence type="predicted"/>
<dbReference type="WBParaSite" id="ES5_v2.g11467.t1">
    <property type="protein sequence ID" value="ES5_v2.g11467.t1"/>
    <property type="gene ID" value="ES5_v2.g11467"/>
</dbReference>
<sequence length="708" mass="79581">MFCLNFKSFFLNPFSKTPSTCCYIPKDATQQSLFLSKYPEFDGRGIKIAIIDSGCDVSLEGLQKTSEGLPKIMDYFDFTGAGDVDTSVVKEMDSKNVLIGLSGRKLKIPQKWINPSGKWHLGLKALYKPSLNSKKVPEKLPEIDCIVWYDGKKWMACVETYKNDLQKAKILTTFREDHEYGILKLNKLKMAYCITIHGDGNLLEICTPYDDHGSIVARIAAAHFPGKPEQDGLAPGAQILFMSVLDPSKGLNQNMEALKNSILKCIDMKVDIINYSISYFAGDEAIENQIYEMIIQCNILLFKSAGNRGPFYGTVWRGERDVDNVTFTIGSILTPELKRRLYNIPLADNNYADTNNNPSVEYNSVRGPGLMGSRGVDFTAPGTIITNMAPRFYSDLRNLAYRGTSNSSPNAAGAVACLLSALKGNSIQYSPASIKFALFKTANLPNNAKQFEFGHGIIQIDAAFDYCKKNVIPNYSTGSAGILFVWNDENRNFVERSVNLSDFIKTTDDERADAKWMLELSSKNDEKFIKISQTNENKSFAVKVNRSSLEAGTLNYTEIMVIDPLIGTILNIPVFAISLLKVTETRNCYILREAYLKNPYHILFEPFFKSGSKKCEIKITALEKVVKSKVCIQYLVFDENRMPSAEGKNNMKVLEFSPKDRIQTYFLSIKNEIIHDLCIYQVINSSTTKLKFELNFQDSDHNVKNTVE</sequence>
<organism evidence="1 2">
    <name type="scientific">Panagrolaimus sp. ES5</name>
    <dbReference type="NCBI Taxonomy" id="591445"/>
    <lineage>
        <taxon>Eukaryota</taxon>
        <taxon>Metazoa</taxon>
        <taxon>Ecdysozoa</taxon>
        <taxon>Nematoda</taxon>
        <taxon>Chromadorea</taxon>
        <taxon>Rhabditida</taxon>
        <taxon>Tylenchina</taxon>
        <taxon>Panagrolaimomorpha</taxon>
        <taxon>Panagrolaimoidea</taxon>
        <taxon>Panagrolaimidae</taxon>
        <taxon>Panagrolaimus</taxon>
    </lineage>
</organism>
<accession>A0AC34F3M2</accession>